<proteinExistence type="predicted"/>
<organism evidence="1 2">
    <name type="scientific">Vaccinium darrowii</name>
    <dbReference type="NCBI Taxonomy" id="229202"/>
    <lineage>
        <taxon>Eukaryota</taxon>
        <taxon>Viridiplantae</taxon>
        <taxon>Streptophyta</taxon>
        <taxon>Embryophyta</taxon>
        <taxon>Tracheophyta</taxon>
        <taxon>Spermatophyta</taxon>
        <taxon>Magnoliopsida</taxon>
        <taxon>eudicotyledons</taxon>
        <taxon>Gunneridae</taxon>
        <taxon>Pentapetalae</taxon>
        <taxon>asterids</taxon>
        <taxon>Ericales</taxon>
        <taxon>Ericaceae</taxon>
        <taxon>Vaccinioideae</taxon>
        <taxon>Vaccinieae</taxon>
        <taxon>Vaccinium</taxon>
    </lineage>
</organism>
<dbReference type="EMBL" id="CM037156">
    <property type="protein sequence ID" value="KAH7837898.1"/>
    <property type="molecule type" value="Genomic_DNA"/>
</dbReference>
<accession>A0ACB7XB42</accession>
<evidence type="ECO:0000313" key="1">
    <source>
        <dbReference type="EMBL" id="KAH7837898.1"/>
    </source>
</evidence>
<gene>
    <name evidence="1" type="ORF">Vadar_019340</name>
</gene>
<evidence type="ECO:0000313" key="2">
    <source>
        <dbReference type="Proteomes" id="UP000828048"/>
    </source>
</evidence>
<sequence>MDQGTVGSSVGYFRLLNLTSISFQIRSLSFKFEFYFRFSATSSGGERERDYGDYSLFYGLLNNCVIIGFLHERGKSQKVVFAHQTNPLQLHLSLSSGQLRPRKLFRVQATVLQEDDKKVAVEDSFQPKSVCDDDGKGSPGESFESSSSSGLESWVIKLEQSINIFLTNLSPFYTCMRALDGGEEQTI</sequence>
<dbReference type="Proteomes" id="UP000828048">
    <property type="component" value="Chromosome 6"/>
</dbReference>
<protein>
    <submittedName>
        <fullName evidence="1">Uncharacterized protein</fullName>
    </submittedName>
</protein>
<name>A0ACB7XB42_9ERIC</name>
<reference evidence="1 2" key="1">
    <citation type="journal article" date="2021" name="Hortic Res">
        <title>High-quality reference genome and annotation aids understanding of berry development for evergreen blueberry (Vaccinium darrowii).</title>
        <authorList>
            <person name="Yu J."/>
            <person name="Hulse-Kemp A.M."/>
            <person name="Babiker E."/>
            <person name="Staton M."/>
        </authorList>
    </citation>
    <scope>NUCLEOTIDE SEQUENCE [LARGE SCALE GENOMIC DNA]</scope>
    <source>
        <strain evidence="2">cv. NJ 8807/NJ 8810</strain>
        <tissue evidence="1">Young leaf</tissue>
    </source>
</reference>
<comment type="caution">
    <text evidence="1">The sequence shown here is derived from an EMBL/GenBank/DDBJ whole genome shotgun (WGS) entry which is preliminary data.</text>
</comment>
<keyword evidence="2" id="KW-1185">Reference proteome</keyword>